<dbReference type="AlphaFoldDB" id="A0A8H3LPI6"/>
<reference evidence="1" key="1">
    <citation type="submission" date="2019-10" db="EMBL/GenBank/DDBJ databases">
        <title>Conservation and host-specific expression of non-tandemly repeated heterogenous ribosome RNA gene in arbuscular mycorrhizal fungi.</title>
        <authorList>
            <person name="Maeda T."/>
            <person name="Kobayashi Y."/>
            <person name="Nakagawa T."/>
            <person name="Ezawa T."/>
            <person name="Yamaguchi K."/>
            <person name="Bino T."/>
            <person name="Nishimoto Y."/>
            <person name="Shigenobu S."/>
            <person name="Kawaguchi M."/>
        </authorList>
    </citation>
    <scope>NUCLEOTIDE SEQUENCE</scope>
    <source>
        <strain evidence="1">HR1</strain>
    </source>
</reference>
<accession>A0A8H3LPI6</accession>
<dbReference type="EMBL" id="BLAL01000183">
    <property type="protein sequence ID" value="GES89068.1"/>
    <property type="molecule type" value="Genomic_DNA"/>
</dbReference>
<proteinExistence type="predicted"/>
<comment type="caution">
    <text evidence="1">The sequence shown here is derived from an EMBL/GenBank/DDBJ whole genome shotgun (WGS) entry which is preliminary data.</text>
</comment>
<sequence length="72" mass="8735">MRGIRLFYSIKWENKNTLYYRLNLFMMMINNGITKPATVDRDNSSMELLMRLKHVMNVIVFQIYKIYTIIPK</sequence>
<organism evidence="1 2">
    <name type="scientific">Rhizophagus clarus</name>
    <dbReference type="NCBI Taxonomy" id="94130"/>
    <lineage>
        <taxon>Eukaryota</taxon>
        <taxon>Fungi</taxon>
        <taxon>Fungi incertae sedis</taxon>
        <taxon>Mucoromycota</taxon>
        <taxon>Glomeromycotina</taxon>
        <taxon>Glomeromycetes</taxon>
        <taxon>Glomerales</taxon>
        <taxon>Glomeraceae</taxon>
        <taxon>Rhizophagus</taxon>
    </lineage>
</organism>
<protein>
    <submittedName>
        <fullName evidence="1">Uncharacterized protein</fullName>
    </submittedName>
</protein>
<evidence type="ECO:0000313" key="1">
    <source>
        <dbReference type="EMBL" id="GES89068.1"/>
    </source>
</evidence>
<name>A0A8H3LPI6_9GLOM</name>
<evidence type="ECO:0000313" key="2">
    <source>
        <dbReference type="Proteomes" id="UP000615446"/>
    </source>
</evidence>
<dbReference type="Proteomes" id="UP000615446">
    <property type="component" value="Unassembled WGS sequence"/>
</dbReference>
<gene>
    <name evidence="1" type="ORF">RCL2_001598500</name>
</gene>